<keyword evidence="4" id="KW-0238">DNA-binding</keyword>
<feature type="repeat" description="ANK" evidence="3">
    <location>
        <begin position="411"/>
        <end position="443"/>
    </location>
</feature>
<dbReference type="PROSITE" id="PS50118">
    <property type="entry name" value="HMG_BOX_2"/>
    <property type="match status" value="1"/>
</dbReference>
<dbReference type="InterPro" id="IPR036910">
    <property type="entry name" value="HMG_box_dom_sf"/>
</dbReference>
<feature type="domain" description="HMG box" evidence="7">
    <location>
        <begin position="95"/>
        <end position="163"/>
    </location>
</feature>
<dbReference type="Gene3D" id="1.20.5.1700">
    <property type="match status" value="1"/>
</dbReference>
<dbReference type="PANTHER" id="PTHR24123:SF33">
    <property type="entry name" value="PROTEIN HOS4"/>
    <property type="match status" value="1"/>
</dbReference>
<evidence type="ECO:0000256" key="6">
    <source>
        <dbReference type="SAM" id="MobiDB-lite"/>
    </source>
</evidence>
<feature type="repeat" description="ANK" evidence="3">
    <location>
        <begin position="444"/>
        <end position="476"/>
    </location>
</feature>
<keyword evidence="9" id="KW-1185">Reference proteome</keyword>
<dbReference type="SUPFAM" id="SSF47095">
    <property type="entry name" value="HMG-box"/>
    <property type="match status" value="1"/>
</dbReference>
<dbReference type="Pfam" id="PF00505">
    <property type="entry name" value="HMG_box"/>
    <property type="match status" value="1"/>
</dbReference>
<feature type="region of interest" description="Disordered" evidence="6">
    <location>
        <begin position="171"/>
        <end position="201"/>
    </location>
</feature>
<feature type="repeat" description="ANK" evidence="3">
    <location>
        <begin position="1028"/>
        <end position="1061"/>
    </location>
</feature>
<keyword evidence="5" id="KW-0175">Coiled coil</keyword>
<keyword evidence="2 3" id="KW-0040">ANK repeat</keyword>
<dbReference type="SMART" id="SM00248">
    <property type="entry name" value="ANK"/>
    <property type="match status" value="27"/>
</dbReference>
<evidence type="ECO:0000256" key="5">
    <source>
        <dbReference type="SAM" id="Coils"/>
    </source>
</evidence>
<evidence type="ECO:0000313" key="9">
    <source>
        <dbReference type="Proteomes" id="UP000310200"/>
    </source>
</evidence>
<feature type="repeat" description="ANK" evidence="3">
    <location>
        <begin position="776"/>
        <end position="808"/>
    </location>
</feature>
<name>A0A4S2KLG7_9HYME</name>
<accession>A0A4S2KLG7</accession>
<proteinExistence type="predicted"/>
<evidence type="ECO:0000313" key="8">
    <source>
        <dbReference type="EMBL" id="TGZ50280.1"/>
    </source>
</evidence>
<evidence type="ECO:0000256" key="3">
    <source>
        <dbReference type="PROSITE-ProRule" id="PRU00023"/>
    </source>
</evidence>
<dbReference type="GO" id="GO:0003677">
    <property type="term" value="F:DNA binding"/>
    <property type="evidence" value="ECO:0007669"/>
    <property type="project" value="UniProtKB-UniRule"/>
</dbReference>
<feature type="compositionally biased region" description="Basic and acidic residues" evidence="6">
    <location>
        <begin position="1"/>
        <end position="21"/>
    </location>
</feature>
<feature type="repeat" description="ANK" evidence="3">
    <location>
        <begin position="609"/>
        <end position="642"/>
    </location>
</feature>
<evidence type="ECO:0000259" key="7">
    <source>
        <dbReference type="PROSITE" id="PS50118"/>
    </source>
</evidence>
<dbReference type="Proteomes" id="UP000310200">
    <property type="component" value="Unassembled WGS sequence"/>
</dbReference>
<feature type="region of interest" description="Disordered" evidence="6">
    <location>
        <begin position="1"/>
        <end position="96"/>
    </location>
</feature>
<gene>
    <name evidence="8" type="ORF">DBV15_02128</name>
</gene>
<dbReference type="SUPFAM" id="SSF48403">
    <property type="entry name" value="Ankyrin repeat"/>
    <property type="match status" value="4"/>
</dbReference>
<feature type="repeat" description="ANK" evidence="3">
    <location>
        <begin position="576"/>
        <end position="608"/>
    </location>
</feature>
<feature type="repeat" description="ANK" evidence="3">
    <location>
        <begin position="510"/>
        <end position="542"/>
    </location>
</feature>
<feature type="repeat" description="ANK" evidence="3">
    <location>
        <begin position="925"/>
        <end position="957"/>
    </location>
</feature>
<protein>
    <recommendedName>
        <fullName evidence="7">HMG box domain-containing protein</fullName>
    </recommendedName>
</protein>
<dbReference type="Pfam" id="PF00023">
    <property type="entry name" value="Ank"/>
    <property type="match status" value="2"/>
</dbReference>
<feature type="repeat" description="ANK" evidence="3">
    <location>
        <begin position="676"/>
        <end position="708"/>
    </location>
</feature>
<dbReference type="CDD" id="cd21980">
    <property type="entry name" value="HMG-box_HMG20"/>
    <property type="match status" value="1"/>
</dbReference>
<feature type="repeat" description="ANK" evidence="3">
    <location>
        <begin position="378"/>
        <end position="410"/>
    </location>
</feature>
<dbReference type="InterPro" id="IPR002110">
    <property type="entry name" value="Ankyrin_rpt"/>
</dbReference>
<dbReference type="EMBL" id="QBLH01002000">
    <property type="protein sequence ID" value="TGZ50280.1"/>
    <property type="molecule type" value="Genomic_DNA"/>
</dbReference>
<evidence type="ECO:0000256" key="4">
    <source>
        <dbReference type="PROSITE-ProRule" id="PRU00267"/>
    </source>
</evidence>
<feature type="repeat" description="ANK" evidence="3">
    <location>
        <begin position="543"/>
        <end position="575"/>
    </location>
</feature>
<dbReference type="GO" id="GO:0005634">
    <property type="term" value="C:nucleus"/>
    <property type="evidence" value="ECO:0007669"/>
    <property type="project" value="UniProtKB-UniRule"/>
</dbReference>
<feature type="repeat" description="ANK" evidence="3">
    <location>
        <begin position="477"/>
        <end position="509"/>
    </location>
</feature>
<dbReference type="InterPro" id="IPR009071">
    <property type="entry name" value="HMG_box_dom"/>
</dbReference>
<feature type="coiled-coil region" evidence="5">
    <location>
        <begin position="222"/>
        <end position="277"/>
    </location>
</feature>
<dbReference type="InterPro" id="IPR051165">
    <property type="entry name" value="Multifunctional_ANK_Repeat"/>
</dbReference>
<evidence type="ECO:0000256" key="2">
    <source>
        <dbReference type="ARBA" id="ARBA00023043"/>
    </source>
</evidence>
<feature type="compositionally biased region" description="Basic and acidic residues" evidence="6">
    <location>
        <begin position="44"/>
        <end position="60"/>
    </location>
</feature>
<comment type="caution">
    <text evidence="8">The sequence shown here is derived from an EMBL/GenBank/DDBJ whole genome shotgun (WGS) entry which is preliminary data.</text>
</comment>
<feature type="DNA-binding region" description="HMG box" evidence="4">
    <location>
        <begin position="95"/>
        <end position="163"/>
    </location>
</feature>
<organism evidence="8 9">
    <name type="scientific">Temnothorax longispinosus</name>
    <dbReference type="NCBI Taxonomy" id="300112"/>
    <lineage>
        <taxon>Eukaryota</taxon>
        <taxon>Metazoa</taxon>
        <taxon>Ecdysozoa</taxon>
        <taxon>Arthropoda</taxon>
        <taxon>Hexapoda</taxon>
        <taxon>Insecta</taxon>
        <taxon>Pterygota</taxon>
        <taxon>Neoptera</taxon>
        <taxon>Endopterygota</taxon>
        <taxon>Hymenoptera</taxon>
        <taxon>Apocrita</taxon>
        <taxon>Aculeata</taxon>
        <taxon>Formicoidea</taxon>
        <taxon>Formicidae</taxon>
        <taxon>Myrmicinae</taxon>
        <taxon>Temnothorax</taxon>
    </lineage>
</organism>
<dbReference type="Gene3D" id="1.10.30.10">
    <property type="entry name" value="High mobility group box domain"/>
    <property type="match status" value="1"/>
</dbReference>
<feature type="repeat" description="ANK" evidence="3">
    <location>
        <begin position="892"/>
        <end position="924"/>
    </location>
</feature>
<evidence type="ECO:0000256" key="1">
    <source>
        <dbReference type="ARBA" id="ARBA00022737"/>
    </source>
</evidence>
<feature type="repeat" description="ANK" evidence="3">
    <location>
        <begin position="1183"/>
        <end position="1215"/>
    </location>
</feature>
<feature type="repeat" description="ANK" evidence="3">
    <location>
        <begin position="1062"/>
        <end position="1094"/>
    </location>
</feature>
<dbReference type="PROSITE" id="PS50297">
    <property type="entry name" value="ANK_REP_REGION"/>
    <property type="match status" value="16"/>
</dbReference>
<dbReference type="Gene3D" id="1.25.40.20">
    <property type="entry name" value="Ankyrin repeat-containing domain"/>
    <property type="match status" value="9"/>
</dbReference>
<reference evidence="8 9" key="1">
    <citation type="journal article" date="2019" name="Philos. Trans. R. Soc. Lond., B, Biol. Sci.">
        <title>Ant behaviour and brain gene expression of defending hosts depend on the ecological success of the intruding social parasite.</title>
        <authorList>
            <person name="Kaur R."/>
            <person name="Stoldt M."/>
            <person name="Jongepier E."/>
            <person name="Feldmeyer B."/>
            <person name="Menzel F."/>
            <person name="Bornberg-Bauer E."/>
            <person name="Foitzik S."/>
        </authorList>
    </citation>
    <scope>NUCLEOTIDE SEQUENCE [LARGE SCALE GENOMIC DNA]</scope>
    <source>
        <tissue evidence="8">Whole body</tissue>
    </source>
</reference>
<dbReference type="Pfam" id="PF12796">
    <property type="entry name" value="Ank_2"/>
    <property type="match status" value="7"/>
</dbReference>
<dbReference type="PANTHER" id="PTHR24123">
    <property type="entry name" value="ANKYRIN REPEAT-CONTAINING"/>
    <property type="match status" value="1"/>
</dbReference>
<dbReference type="InterPro" id="IPR036770">
    <property type="entry name" value="Ankyrin_rpt-contain_sf"/>
</dbReference>
<feature type="repeat" description="ANK" evidence="3">
    <location>
        <begin position="809"/>
        <end position="846"/>
    </location>
</feature>
<dbReference type="PROSITE" id="PS50088">
    <property type="entry name" value="ANK_REPEAT"/>
    <property type="match status" value="21"/>
</dbReference>
<feature type="repeat" description="ANK" evidence="3">
    <location>
        <begin position="643"/>
        <end position="675"/>
    </location>
</feature>
<sequence>MDGDFMLRDQHRRDNVSRKMSETPTNDVPESNGAMEQPAYNGEAEEHAVKSPVSIEEKAPDSVCDNGVKRSATATGNAPNRTKKRKKAPRDATAPRQPLSGYFLFLNDRRETVRNQNPSLTFTEITKLLAAEWSKLQIDQKQRYLDAAERDKERYNREFSNYKQTEAYRLFNEKQSERQNESKKERNGTDVNAEQNDVEQEKDNDFTGFDIPIFTEEFLDHNKACEAELRQLRKATSDYEAQNAVLQRHVDSLHAAVNRLESETNQQRTTNQALQRHLDSLRSQLAGCFATISLPGTYDGATLQNMDNYFERLESLLNGNAEQSLRNAVQAEKRVFIMRCITGMSKCPPLLQAIFHGNVEAVRTLLSQKEDVNWQDKEQRSLLHAAAYRGDTVIVELLLLNGAAPNSKDKKWLTPLHRACCSGNHNVVDILLKYKADVNARDRSWQTPLHVAAANNASQCVELLIPHVLNINVTDRGGKTCLHHAVYNGHVQMCQYLMMFGSVINASDKKDRRALHFAAYKGHNEILKALIDKGADVDVKDRDLYTPLHAAAASGNVECVHILIEAGADIEAKNVYGNTPLHIACLNGCPLVIKELVANRVNLEAVNYRGQTALHVAAASLHGVHCFKMLIYNGLKVNVQSEDGRTPLHMTAIHGRFTRSKTLLDAGAFPDARDKNGNTALHIAAWFGFECLTTSLLESAASPATRNAQQRTPLHLSCLAGHIEVCRKLLQLDSRRIDARDIGGRTALHLAAFKGSVDCLDLLLSSGANFRLVDNDNRLALHHAACQGHYPCVFTLVGFGSDSNAQDVNGATPLHLAAAASNSNAESFKCVQYLLQHRADPHLRDKRGFTAIHYAVAGGNKKALEALLNASSQPSNLAASLSSSTGQEPPLPALTPIHLAAYYGHDEILQLLLPLFPNTNIKEDSGKTPLDLAAYKGHKQCIVLLLRFGASVAVQDSVTKRTPVHCAAATGYADCLALLLQNMDDPNVVNCYDSKQRTALTLAVANNYQECAMLLLTYKADCNLPDVNKHTPLFRAVINECDNQLVKLLLKHGAQVAVQDVNGKTPLHLAAACGRLYALAALVKADPTAATLKDDQGCTVLHWACYNGNSNCVEYLLNHDGSAHCLELLINKFGGQAVAAPRDSSCGLLPLHVAASAGSVECARLILNSVGPELAGLETTDYFGRTPLLCAAVNGQCNAIELLLEWKADVRAVDSNKNTALHLACQRRHSAAASLLLNWIESLGNSDTGDKNTSQSQRVSVINMINKQQRTPLHLAARNGLVTITRRLLQLGASVIAVDAEGLTPALACAPNPAVAKCLATILAAQGQNGETAQYSPAIQHTLEVYLNGVDSQHSSDSEFY</sequence>
<dbReference type="SMART" id="SM00398">
    <property type="entry name" value="HMG"/>
    <property type="match status" value="1"/>
</dbReference>
<feature type="repeat" description="ANK" evidence="3">
    <location>
        <begin position="959"/>
        <end position="991"/>
    </location>
</feature>
<feature type="repeat" description="ANK" evidence="3">
    <location>
        <begin position="1096"/>
        <end position="1128"/>
    </location>
</feature>
<dbReference type="Pfam" id="PF13637">
    <property type="entry name" value="Ank_4"/>
    <property type="match status" value="3"/>
</dbReference>
<feature type="repeat" description="ANK" evidence="3">
    <location>
        <begin position="1268"/>
        <end position="1300"/>
    </location>
</feature>
<feature type="repeat" description="ANK" evidence="3">
    <location>
        <begin position="743"/>
        <end position="775"/>
    </location>
</feature>
<dbReference type="PRINTS" id="PR01415">
    <property type="entry name" value="ANKYRIN"/>
</dbReference>
<feature type="compositionally biased region" description="Basic and acidic residues" evidence="6">
    <location>
        <begin position="171"/>
        <end position="188"/>
    </location>
</feature>
<keyword evidence="4" id="KW-0539">Nucleus</keyword>
<dbReference type="STRING" id="300112.A0A4S2KLG7"/>
<feature type="coiled-coil region" evidence="5">
    <location>
        <begin position="138"/>
        <end position="165"/>
    </location>
</feature>
<keyword evidence="1" id="KW-0677">Repeat</keyword>